<evidence type="ECO:0000256" key="4">
    <source>
        <dbReference type="ARBA" id="ARBA00022679"/>
    </source>
</evidence>
<dbReference type="PANTHER" id="PTHR19211:SF14">
    <property type="entry name" value="ATP-BINDING CASSETTE SUB-FAMILY F MEMBER 1"/>
    <property type="match status" value="1"/>
</dbReference>
<comment type="caution">
    <text evidence="11">The sequence shown here is derived from an EMBL/GenBank/DDBJ whole genome shotgun (WGS) entry which is preliminary data.</text>
</comment>
<feature type="region of interest" description="Disordered" evidence="9">
    <location>
        <begin position="990"/>
        <end position="1031"/>
    </location>
</feature>
<comment type="similarity">
    <text evidence="8">Belongs to the class I-like SAM-binding methyltransferase superfamily. C5-methyltransferase family.</text>
</comment>
<dbReference type="PROSITE" id="PS00211">
    <property type="entry name" value="ABC_TRANSPORTER_1"/>
    <property type="match status" value="2"/>
</dbReference>
<dbReference type="PRINTS" id="PR00105">
    <property type="entry name" value="C5METTRFRASE"/>
</dbReference>
<evidence type="ECO:0000256" key="7">
    <source>
        <dbReference type="ARBA" id="ARBA00022840"/>
    </source>
</evidence>
<evidence type="ECO:0000256" key="9">
    <source>
        <dbReference type="SAM" id="MobiDB-lite"/>
    </source>
</evidence>
<dbReference type="PANTHER" id="PTHR19211">
    <property type="entry name" value="ATP-BINDING TRANSPORT PROTEIN-RELATED"/>
    <property type="match status" value="1"/>
</dbReference>
<keyword evidence="12" id="KW-1185">Reference proteome</keyword>
<dbReference type="Pfam" id="PF00005">
    <property type="entry name" value="ABC_tran"/>
    <property type="match status" value="2"/>
</dbReference>
<dbReference type="SUPFAM" id="SSF53335">
    <property type="entry name" value="S-adenosyl-L-methionine-dependent methyltransferases"/>
    <property type="match status" value="1"/>
</dbReference>
<dbReference type="SUPFAM" id="SSF52540">
    <property type="entry name" value="P-loop containing nucleoside triphosphate hydrolases"/>
    <property type="match status" value="2"/>
</dbReference>
<name>A0ABP0ISW8_9DINO</name>
<dbReference type="Gene3D" id="3.40.50.300">
    <property type="entry name" value="P-loop containing nucleotide triphosphate hydrolases"/>
    <property type="match status" value="2"/>
</dbReference>
<dbReference type="PROSITE" id="PS50893">
    <property type="entry name" value="ABC_TRANSPORTER_2"/>
    <property type="match status" value="2"/>
</dbReference>
<feature type="active site" evidence="8">
    <location>
        <position position="780"/>
    </location>
</feature>
<dbReference type="InterPro" id="IPR017871">
    <property type="entry name" value="ABC_transporter-like_CS"/>
</dbReference>
<dbReference type="Pfam" id="PF00385">
    <property type="entry name" value="Chromo"/>
    <property type="match status" value="1"/>
</dbReference>
<keyword evidence="7" id="KW-0067">ATP-binding</keyword>
<dbReference type="Gene3D" id="3.40.50.150">
    <property type="entry name" value="Vaccinia Virus protein VP39"/>
    <property type="match status" value="1"/>
</dbReference>
<keyword evidence="5" id="KW-0677">Repeat</keyword>
<dbReference type="CDD" id="cd03221">
    <property type="entry name" value="ABCF_EF-3"/>
    <property type="match status" value="2"/>
</dbReference>
<organism evidence="11 12">
    <name type="scientific">Durusdinium trenchii</name>
    <dbReference type="NCBI Taxonomy" id="1381693"/>
    <lineage>
        <taxon>Eukaryota</taxon>
        <taxon>Sar</taxon>
        <taxon>Alveolata</taxon>
        <taxon>Dinophyceae</taxon>
        <taxon>Suessiales</taxon>
        <taxon>Symbiodiniaceae</taxon>
        <taxon>Durusdinium</taxon>
    </lineage>
</organism>
<dbReference type="InterPro" id="IPR050611">
    <property type="entry name" value="ABCF"/>
</dbReference>
<dbReference type="Pfam" id="PF00145">
    <property type="entry name" value="DNA_methylase"/>
    <property type="match status" value="1"/>
</dbReference>
<proteinExistence type="inferred from homology"/>
<evidence type="ECO:0000256" key="3">
    <source>
        <dbReference type="ARBA" id="ARBA00022603"/>
    </source>
</evidence>
<feature type="domain" description="ABC transporter" evidence="10">
    <location>
        <begin position="115"/>
        <end position="326"/>
    </location>
</feature>
<dbReference type="Proteomes" id="UP001642484">
    <property type="component" value="Unassembled WGS sequence"/>
</dbReference>
<gene>
    <name evidence="11" type="ORF">CCMP2556_LOCUS7744</name>
</gene>
<dbReference type="InterPro" id="IPR047038">
    <property type="entry name" value="eEF3_chromodomain-like_sf"/>
</dbReference>
<accession>A0ABP0ISW8</accession>
<dbReference type="InterPro" id="IPR023780">
    <property type="entry name" value="Chromo_domain"/>
</dbReference>
<keyword evidence="6" id="KW-0547">Nucleotide-binding</keyword>
<dbReference type="InterPro" id="IPR029063">
    <property type="entry name" value="SAM-dependent_MTases_sf"/>
</dbReference>
<dbReference type="Gene3D" id="2.40.50.990">
    <property type="match status" value="1"/>
</dbReference>
<dbReference type="PROSITE" id="PS51679">
    <property type="entry name" value="SAM_MT_C5"/>
    <property type="match status" value="1"/>
</dbReference>
<dbReference type="EMBL" id="CAXAMN010003447">
    <property type="protein sequence ID" value="CAK9004628.1"/>
    <property type="molecule type" value="Genomic_DNA"/>
</dbReference>
<evidence type="ECO:0000313" key="11">
    <source>
        <dbReference type="EMBL" id="CAK9004628.1"/>
    </source>
</evidence>
<evidence type="ECO:0000256" key="6">
    <source>
        <dbReference type="ARBA" id="ARBA00022741"/>
    </source>
</evidence>
<evidence type="ECO:0000256" key="1">
    <source>
        <dbReference type="ARBA" id="ARBA00004496"/>
    </source>
</evidence>
<evidence type="ECO:0000259" key="10">
    <source>
        <dbReference type="PROSITE" id="PS50893"/>
    </source>
</evidence>
<evidence type="ECO:0000256" key="2">
    <source>
        <dbReference type="ARBA" id="ARBA00022490"/>
    </source>
</evidence>
<keyword evidence="8" id="KW-0949">S-adenosyl-L-methionine</keyword>
<dbReference type="InterPro" id="IPR001525">
    <property type="entry name" value="C5_MeTfrase"/>
</dbReference>
<feature type="domain" description="ABC transporter" evidence="10">
    <location>
        <begin position="372"/>
        <end position="694"/>
    </location>
</feature>
<evidence type="ECO:0000256" key="8">
    <source>
        <dbReference type="PROSITE-ProRule" id="PRU01016"/>
    </source>
</evidence>
<sequence>MRRVNSRWTGPRPARAASHRERLVRSTLKAAWSKFGLEEDPEITEYMVGVACTLIAEASTCQEAEAELLQSLGPILQAQELKAKYVSALCKALGRAVADSKEEDVEEDEEEELLCRCKDLILLYLGSSQLLLQDTTFELRKGHRYGIVGSNGTGKTTLMERIADGAIAELANSKLRFVHIRHEALEERSDVSQTALDYAWQVVGQDAPLHAALDEVGFTDELRMKPVCELSGGWRVRLLLATAVARAADVLLLDEPTNHLDSQAVSWLVSYLNHRKSTSVVVSHDALFLDQICTDIIHFDECQLKYYRGNFSVFQQQAPQFHPRDLLKVRSESQPEMASVRKAVPTPQGGYRMALPVPGKVEGLTSIRKPVLELKDVSFRYLMAKDYTLKHVSGKVTTQSRIAIVGPNGSGKSTLLSLICGELRPCADETGQVGEVQQHRSLRLAYVAQSHAFHLADYAKCTAEEYIQVRYRNGYDEELQKRLLAPPDDAEATLLQRLGARFGKYGKQVEAVVSRRKQRNDWRYEVKWQDLAEKQNTFESIGKLRQLGVERFATALDERLAVGVDSDDRPLTRREIQRHLEGFGLSEDLSTKQPISQLSGGQKSKLLIAAAAWTKPHVLCLDEPTNFLDFETVDALSRALRSFRGGVLLVSHNQEFLSSICEESWHLEDQQVRQVAMKNRNADIASRSELRVLELFAGLGGMRCALAQAKLPVEARRRGGTHGMPPRVKIVAAIDVSELCEKAYCHNFGHAEWKKKTIECLKLQEVDALAADLWLMSPPCQPFTRAGKRKDHEDDRSRGLLHLISLLPLMENPPRAILLENVVGFERSECRQRLLDTLAQLEHWELAEFALDPEEFGLPNRRPRYYGLFRASEGAPGLGRLQVSLQDGGCFWRPVATALEAEALLQGRAGPLTEVTVLGDFLQDAASVAMEEEVMGCSIEVPQEVMRTRQQKEQRYDIHLRSDRTSACLTKANGRLPFGHSPLVLQNEEEECGLQQRPKLSAQGDGAGSATDHDEPPASGGQPWTSRRKPEAEAKVLVGGILPGDVNAAEVYPLPAWTANDLHNLREEGRRVADEERRAMGGGGGALAAAGAAVAPAVVGGAPVSTKIDPVDGYEAGTLEVLAAETIGSHQFGQEVTGVPNPLAKDSKIVHVGADGIGIFVQCVDGQDYFSFLQKPAKSDPRVLPVELNPIGQPERTLKEVASMGFKTKVRWELAGPRASKWCVNYLAIENLGFEGHHERLRQVTRADASSWGIQEHFQVSMALRQALLADQLDSYNLLSIEIQYDTIHTEKEANLAKNLCKAREEREALEELRVAEGYDDLPTSCPLGSFNPDLVSLPSEGINPVPLESLRGEGGQQEVEDFTIHQTLDIAEAREPQGQLYIASADLQNAFYTMAMPSALQKFFGLRKVQAGELGVSGIAGSEVQPASWVYPRIAVSRYVVVPEDKLGIRELLRRGRASGQQLERLIGHMTFVSLCRRESLSVLGDCYTFIKRNYTHSTNLWKSVRKELWQWDGLVVGRKRWQREETMPVYEEMWRGFVKWSAGQVRQTMTWTQLDRLRDLVLPLKKSGKAFKDYAILLHPLEAEDTTFDFGLDPGIWYTKLAEPYPNRLTKVVAVAFNNTELSQLAMAFQSHW</sequence>
<evidence type="ECO:0000313" key="12">
    <source>
        <dbReference type="Proteomes" id="UP001642484"/>
    </source>
</evidence>
<keyword evidence="4 8" id="KW-0808">Transferase</keyword>
<dbReference type="InterPro" id="IPR003439">
    <property type="entry name" value="ABC_transporter-like_ATP-bd"/>
</dbReference>
<comment type="subcellular location">
    <subcellularLocation>
        <location evidence="1">Cytoplasm</location>
    </subcellularLocation>
</comment>
<dbReference type="InterPro" id="IPR027417">
    <property type="entry name" value="P-loop_NTPase"/>
</dbReference>
<dbReference type="InterPro" id="IPR003593">
    <property type="entry name" value="AAA+_ATPase"/>
</dbReference>
<dbReference type="SMART" id="SM00382">
    <property type="entry name" value="AAA"/>
    <property type="match status" value="2"/>
</dbReference>
<keyword evidence="2" id="KW-0963">Cytoplasm</keyword>
<protein>
    <recommendedName>
        <fullName evidence="10">ABC transporter domain-containing protein</fullName>
    </recommendedName>
</protein>
<dbReference type="Gene3D" id="3.90.120.10">
    <property type="entry name" value="DNA Methylase, subunit A, domain 2"/>
    <property type="match status" value="1"/>
</dbReference>
<reference evidence="11 12" key="1">
    <citation type="submission" date="2024-02" db="EMBL/GenBank/DDBJ databases">
        <authorList>
            <person name="Chen Y."/>
            <person name="Shah S."/>
            <person name="Dougan E. K."/>
            <person name="Thang M."/>
            <person name="Chan C."/>
        </authorList>
    </citation>
    <scope>NUCLEOTIDE SEQUENCE [LARGE SCALE GENOMIC DNA]</scope>
</reference>
<evidence type="ECO:0000256" key="5">
    <source>
        <dbReference type="ARBA" id="ARBA00022737"/>
    </source>
</evidence>
<keyword evidence="3 8" id="KW-0489">Methyltransferase</keyword>